<dbReference type="InterPro" id="IPR019821">
    <property type="entry name" value="Kinesin_motor_CS"/>
</dbReference>
<dbReference type="PANTHER" id="PTHR47969">
    <property type="entry name" value="CHROMOSOME-ASSOCIATED KINESIN KIF4A-RELATED"/>
    <property type="match status" value="1"/>
</dbReference>
<evidence type="ECO:0000256" key="10">
    <source>
        <dbReference type="SAM" id="Coils"/>
    </source>
</evidence>
<dbReference type="InterPro" id="IPR036961">
    <property type="entry name" value="Kinesin_motor_dom_sf"/>
</dbReference>
<dbReference type="OrthoDB" id="3176171at2759"/>
<feature type="region of interest" description="Disordered" evidence="11">
    <location>
        <begin position="926"/>
        <end position="954"/>
    </location>
</feature>
<feature type="binding site" evidence="9">
    <location>
        <begin position="101"/>
        <end position="108"/>
    </location>
    <ligand>
        <name>ATP</name>
        <dbReference type="ChEBI" id="CHEBI:30616"/>
    </ligand>
</feature>
<keyword evidence="5 9" id="KW-0067">ATP-binding</keyword>
<keyword evidence="12" id="KW-0812">Transmembrane</keyword>
<dbReference type="GO" id="GO:0060271">
    <property type="term" value="P:cilium assembly"/>
    <property type="evidence" value="ECO:0007669"/>
    <property type="project" value="UniProtKB-ARBA"/>
</dbReference>
<dbReference type="CDD" id="cd01371">
    <property type="entry name" value="KISc_KIF3"/>
    <property type="match status" value="1"/>
</dbReference>
<dbReference type="AlphaFoldDB" id="A0A016V073"/>
<organism evidence="14 15">
    <name type="scientific">Ancylostoma ceylanicum</name>
    <dbReference type="NCBI Taxonomy" id="53326"/>
    <lineage>
        <taxon>Eukaryota</taxon>
        <taxon>Metazoa</taxon>
        <taxon>Ecdysozoa</taxon>
        <taxon>Nematoda</taxon>
        <taxon>Chromadorea</taxon>
        <taxon>Rhabditida</taxon>
        <taxon>Rhabditina</taxon>
        <taxon>Rhabditomorpha</taxon>
        <taxon>Strongyloidea</taxon>
        <taxon>Ancylostomatidae</taxon>
        <taxon>Ancylostomatinae</taxon>
        <taxon>Ancylostoma</taxon>
    </lineage>
</organism>
<dbReference type="GO" id="GO:0003777">
    <property type="term" value="F:microtubule motor activity"/>
    <property type="evidence" value="ECO:0007669"/>
    <property type="project" value="InterPro"/>
</dbReference>
<evidence type="ECO:0000313" key="15">
    <source>
        <dbReference type="Proteomes" id="UP000024635"/>
    </source>
</evidence>
<dbReference type="SUPFAM" id="SSF52540">
    <property type="entry name" value="P-loop containing nucleoside triphosphate hydrolases"/>
    <property type="match status" value="1"/>
</dbReference>
<keyword evidence="6 10" id="KW-0175">Coiled coil</keyword>
<comment type="subcellular location">
    <subcellularLocation>
        <location evidence="1">Cytoplasm</location>
        <location evidence="1">Cytoskeleton</location>
    </subcellularLocation>
</comment>
<keyword evidence="4 9" id="KW-0547">Nucleotide-binding</keyword>
<feature type="region of interest" description="Disordered" evidence="11">
    <location>
        <begin position="974"/>
        <end position="1049"/>
    </location>
</feature>
<dbReference type="GO" id="GO:0007018">
    <property type="term" value="P:microtubule-based movement"/>
    <property type="evidence" value="ECO:0007669"/>
    <property type="project" value="InterPro"/>
</dbReference>
<evidence type="ECO:0000313" key="14">
    <source>
        <dbReference type="EMBL" id="EYC20442.1"/>
    </source>
</evidence>
<accession>A0A016V073</accession>
<dbReference type="Gene3D" id="3.40.850.10">
    <property type="entry name" value="Kinesin motor domain"/>
    <property type="match status" value="1"/>
</dbReference>
<gene>
    <name evidence="14" type="primary">Acey_s0022.g624</name>
    <name evidence="14" type="synonym">Acey-klp-11</name>
    <name evidence="14" type="ORF">Y032_0022g624</name>
</gene>
<evidence type="ECO:0000256" key="12">
    <source>
        <dbReference type="SAM" id="Phobius"/>
    </source>
</evidence>
<evidence type="ECO:0000256" key="5">
    <source>
        <dbReference type="ARBA" id="ARBA00022840"/>
    </source>
</evidence>
<dbReference type="InterPro" id="IPR001752">
    <property type="entry name" value="Kinesin_motor_dom"/>
</dbReference>
<keyword evidence="7 9" id="KW-0505">Motor protein</keyword>
<dbReference type="GO" id="GO:0005874">
    <property type="term" value="C:microtubule"/>
    <property type="evidence" value="ECO:0007669"/>
    <property type="project" value="UniProtKB-KW"/>
</dbReference>
<dbReference type="Proteomes" id="UP000024635">
    <property type="component" value="Unassembled WGS sequence"/>
</dbReference>
<dbReference type="PROSITE" id="PS50067">
    <property type="entry name" value="KINESIN_MOTOR_2"/>
    <property type="match status" value="1"/>
</dbReference>
<evidence type="ECO:0000256" key="2">
    <source>
        <dbReference type="ARBA" id="ARBA00022490"/>
    </source>
</evidence>
<dbReference type="GO" id="GO:0008017">
    <property type="term" value="F:microtubule binding"/>
    <property type="evidence" value="ECO:0007669"/>
    <property type="project" value="InterPro"/>
</dbReference>
<dbReference type="Pfam" id="PF00225">
    <property type="entry name" value="Kinesin"/>
    <property type="match status" value="1"/>
</dbReference>
<dbReference type="InterPro" id="IPR027640">
    <property type="entry name" value="Kinesin-like_fam"/>
</dbReference>
<dbReference type="GO" id="GO:0005871">
    <property type="term" value="C:kinesin complex"/>
    <property type="evidence" value="ECO:0007669"/>
    <property type="project" value="UniProtKB-ARBA"/>
</dbReference>
<dbReference type="FunFam" id="3.40.850.10:FF:000017">
    <property type="entry name" value="Kinesin-like protein"/>
    <property type="match status" value="1"/>
</dbReference>
<dbReference type="PANTHER" id="PTHR47969:SF21">
    <property type="entry name" value="KINESIN-LIKE PROTEIN"/>
    <property type="match status" value="1"/>
</dbReference>
<reference evidence="15" key="1">
    <citation type="journal article" date="2015" name="Nat. Genet.">
        <title>The genome and transcriptome of the zoonotic hookworm Ancylostoma ceylanicum identify infection-specific gene families.</title>
        <authorList>
            <person name="Schwarz E.M."/>
            <person name="Hu Y."/>
            <person name="Antoshechkin I."/>
            <person name="Miller M.M."/>
            <person name="Sternberg P.W."/>
            <person name="Aroian R.V."/>
        </authorList>
    </citation>
    <scope>NUCLEOTIDE SEQUENCE</scope>
    <source>
        <strain evidence="15">HY135</strain>
    </source>
</reference>
<evidence type="ECO:0000256" key="8">
    <source>
        <dbReference type="ARBA" id="ARBA00023212"/>
    </source>
</evidence>
<dbReference type="SMART" id="SM00129">
    <property type="entry name" value="KISc"/>
    <property type="match status" value="1"/>
</dbReference>
<sequence>MTVDDRRLRSGKQEAVRVIVRCRPLSETEIGQGHQSIVSMYPDRGLVELRNPKDLQEPSKDFTFDAIYNENSKQLDLYDETFRDLVDSVLNGFNGTIFAYGQTGTGKTYTMEGKSTIPEERGVIYNCFEHIFQHIARSRNQQFLVRASYLEIYQEELRDLLSKDDRVKLELKEKPDVGVYVKDLTTFLTKSVEEIQRVMAVGNANRSVGRTNMNEHSSRSHAIFIITVECSETGPDGENHIRVGRLNLVDLAGSERQAKTGATGERFKEATKINLSLSALGNVISALVDGKSTHIPYRDSKLTRLLQDSLGGNSKTVMVACIGPASYNYEETLGTLRYANRAKNIKNKPKINEDPKDAMLREFQDEIQRLRALLEKRSRRKGREEMDESRGEEYFREQQMKLAADREHALRDSSLIMEERRRIVADLEERQRQLEREQEAQREVAETIAKMESKLLGGTDLLDHTKQQEAELENRRRELAEQKKREREILQQLERQEDDTAEIHQTYSSLQQEVEAKTRKLRKLHLKLQKARNELHDSALLHSQERQDLEGSVTEINKELKLKLLIVENFVPPEVANRVRERAQWLDDEQQWRLPGARPLSASRPPTAPLANVLLVDGQNLLTHSTADSGVCSTDASTSVEQNDYLDKRPVSTPGLRRPMSAWERMMVDRAREQMSRQRRPPINGSAANVEAVLNEDIIRFCGENVLVFSSLERLPPRVSDYDPTKVTSKFDLPKRQEENSLLIDASKAAPSIKGRLRSPSTDMRSRSKNGLARNALVRSANPSSPAVLYPKARDVVGAFISCKKPTVACFDLPCTSSTSDSSESEGICADYLSKNSTSMTSSTYEEEFATRRLNDSLYRNVANMDRSVDFSDFAAYRRFSSSHSRMGVSGLHEITPKSTKIPTLMSRSLSASCERTPTLRRSTFSSQAVAGSGDQLCEEGSDPKQEAKRLLERSRARQPIRVAGYEARCLLPSTSRMSSSSPHLQRSISRPRLLHRPQMPRRGEQSSHSCKPFISRSQSRSRSRYESPCANVPSKTTESPGKQWRRKRNKLGGFPLDVGRLVRVYHSTLSRCHVCRHTNSLRRPVTKWSPRFIPYSIAKPNVVRKSLCICGRNANLSLNMTSKTAPLIEPVAVQHIMHLLDWAAFFALIALFLEAVLRLLAL</sequence>
<dbReference type="PROSITE" id="PS00411">
    <property type="entry name" value="KINESIN_MOTOR_1"/>
    <property type="match status" value="1"/>
</dbReference>
<evidence type="ECO:0000256" key="3">
    <source>
        <dbReference type="ARBA" id="ARBA00022701"/>
    </source>
</evidence>
<dbReference type="GO" id="GO:0005524">
    <property type="term" value="F:ATP binding"/>
    <property type="evidence" value="ECO:0007669"/>
    <property type="project" value="UniProtKB-UniRule"/>
</dbReference>
<comment type="caution">
    <text evidence="14">The sequence shown here is derived from an EMBL/GenBank/DDBJ whole genome shotgun (WGS) entry which is preliminary data.</text>
</comment>
<evidence type="ECO:0000256" key="9">
    <source>
        <dbReference type="PROSITE-ProRule" id="PRU00283"/>
    </source>
</evidence>
<feature type="transmembrane region" description="Helical" evidence="12">
    <location>
        <begin position="1143"/>
        <end position="1162"/>
    </location>
</feature>
<keyword evidence="3" id="KW-0493">Microtubule</keyword>
<evidence type="ECO:0000256" key="6">
    <source>
        <dbReference type="ARBA" id="ARBA00023054"/>
    </source>
</evidence>
<dbReference type="PRINTS" id="PR00380">
    <property type="entry name" value="KINESINHEAVY"/>
</dbReference>
<feature type="domain" description="Kinesin motor" evidence="13">
    <location>
        <begin position="15"/>
        <end position="345"/>
    </location>
</feature>
<evidence type="ECO:0000256" key="1">
    <source>
        <dbReference type="ARBA" id="ARBA00004245"/>
    </source>
</evidence>
<keyword evidence="2" id="KW-0963">Cytoplasm</keyword>
<dbReference type="STRING" id="53326.A0A016V073"/>
<feature type="coiled-coil region" evidence="10">
    <location>
        <begin position="417"/>
        <end position="534"/>
    </location>
</feature>
<evidence type="ECO:0000256" key="4">
    <source>
        <dbReference type="ARBA" id="ARBA00022741"/>
    </source>
</evidence>
<keyword evidence="8" id="KW-0206">Cytoskeleton</keyword>
<protein>
    <recommendedName>
        <fullName evidence="13">Kinesin motor domain-containing protein</fullName>
    </recommendedName>
</protein>
<evidence type="ECO:0000256" key="7">
    <source>
        <dbReference type="ARBA" id="ARBA00023175"/>
    </source>
</evidence>
<dbReference type="InterPro" id="IPR027417">
    <property type="entry name" value="P-loop_NTPase"/>
</dbReference>
<comment type="similarity">
    <text evidence="9">Belongs to the TRAFAC class myosin-kinesin ATPase superfamily. Kinesin family.</text>
</comment>
<keyword evidence="15" id="KW-1185">Reference proteome</keyword>
<evidence type="ECO:0000256" key="11">
    <source>
        <dbReference type="SAM" id="MobiDB-lite"/>
    </source>
</evidence>
<keyword evidence="12" id="KW-1133">Transmembrane helix</keyword>
<keyword evidence="12" id="KW-0472">Membrane</keyword>
<feature type="compositionally biased region" description="Basic and acidic residues" evidence="11">
    <location>
        <begin position="942"/>
        <end position="954"/>
    </location>
</feature>
<dbReference type="EMBL" id="JARK01001358">
    <property type="protein sequence ID" value="EYC20442.1"/>
    <property type="molecule type" value="Genomic_DNA"/>
</dbReference>
<name>A0A016V073_9BILA</name>
<proteinExistence type="inferred from homology"/>
<evidence type="ECO:0000259" key="13">
    <source>
        <dbReference type="PROSITE" id="PS50067"/>
    </source>
</evidence>